<dbReference type="Pfam" id="PF08798">
    <property type="entry name" value="CRISPR_assoc"/>
    <property type="match status" value="1"/>
</dbReference>
<dbReference type="InterPro" id="IPR010179">
    <property type="entry name" value="CRISPR-assoc_prot_Cse3"/>
</dbReference>
<evidence type="ECO:0000313" key="2">
    <source>
        <dbReference type="Proteomes" id="UP001155040"/>
    </source>
</evidence>
<dbReference type="EMBL" id="JANUBF010000034">
    <property type="protein sequence ID" value="MCS4038029.1"/>
    <property type="molecule type" value="Genomic_DNA"/>
</dbReference>
<dbReference type="Proteomes" id="UP001155040">
    <property type="component" value="Unassembled WGS sequence"/>
</dbReference>
<accession>A0A9X2UPY7</accession>
<dbReference type="NCBIfam" id="TIGR01907">
    <property type="entry name" value="casE_Cse3"/>
    <property type="match status" value="1"/>
</dbReference>
<dbReference type="Gene3D" id="3.30.70.1210">
    <property type="entry name" value="Crispr-associated protein, domain 2"/>
    <property type="match status" value="1"/>
</dbReference>
<comment type="caution">
    <text evidence="1">The sequence shown here is derived from an EMBL/GenBank/DDBJ whole genome shotgun (WGS) entry which is preliminary data.</text>
</comment>
<dbReference type="SMART" id="SM01101">
    <property type="entry name" value="CRISPR_assoc"/>
    <property type="match status" value="1"/>
</dbReference>
<reference evidence="1" key="1">
    <citation type="submission" date="2022-08" db="EMBL/GenBank/DDBJ databases">
        <title>Genomic Encyclopedia of Type Strains, Phase V (KMG-V): Genome sequencing to study the core and pangenomes of soil and plant-associated prokaryotes.</title>
        <authorList>
            <person name="Whitman W."/>
        </authorList>
    </citation>
    <scope>NUCLEOTIDE SEQUENCE</scope>
    <source>
        <strain evidence="1">SP3012</strain>
    </source>
</reference>
<organism evidence="1 2">
    <name type="scientific">Salinibacter ruber</name>
    <dbReference type="NCBI Taxonomy" id="146919"/>
    <lineage>
        <taxon>Bacteria</taxon>
        <taxon>Pseudomonadati</taxon>
        <taxon>Rhodothermota</taxon>
        <taxon>Rhodothermia</taxon>
        <taxon>Rhodothermales</taxon>
        <taxon>Salinibacteraceae</taxon>
        <taxon>Salinibacter</taxon>
    </lineage>
</organism>
<gene>
    <name evidence="1" type="ORF">GGQ01_003118</name>
</gene>
<dbReference type="RefSeq" id="WP_259091277.1">
    <property type="nucleotide sequence ID" value="NZ_JANUBF010000034.1"/>
</dbReference>
<dbReference type="SUPFAM" id="SSF117987">
    <property type="entry name" value="CRISPR-associated protein"/>
    <property type="match status" value="1"/>
</dbReference>
<protein>
    <submittedName>
        <fullName evidence="1">CRISPR system Cascade subunit CasE</fullName>
    </submittedName>
</protein>
<dbReference type="AlphaFoldDB" id="A0A9X2UPY7"/>
<evidence type="ECO:0000313" key="1">
    <source>
        <dbReference type="EMBL" id="MCS4038029.1"/>
    </source>
</evidence>
<name>A0A9X2UPY7_9BACT</name>
<sequence>MTQIKIDARLLSELAREHRLPISTADAGYRMHVGLTSVFGDAAPKPFWIRDTDGQHADVLGYADQDKKSLQGAAQMHASSLAYEMCEWNRLHCKPMPGADVLEDQALSFKLRACPIVRKGSAGQGTNLDGETVKWRAGERMDAFLSQALSSGDDITRSEAYASWLRRQFDVRDGGAEIQSVSLEAFNLKEVTRRAQGTTMKQQTKPMVLLSGRLQVREPEDFLSILFSGLGQHKSFGCGMMLIRPA</sequence>
<proteinExistence type="predicted"/>